<dbReference type="GO" id="GO:0099525">
    <property type="term" value="P:presynaptic dense core vesicle exocytosis"/>
    <property type="evidence" value="ECO:0007669"/>
    <property type="project" value="TreeGrafter"/>
</dbReference>
<keyword evidence="5" id="KW-1185">Reference proteome</keyword>
<dbReference type="GO" id="GO:0019992">
    <property type="term" value="F:diacylglycerol binding"/>
    <property type="evidence" value="ECO:0007669"/>
    <property type="project" value="InterPro"/>
</dbReference>
<name>A0A813UPE3_9BILA</name>
<dbReference type="GO" id="GO:0030672">
    <property type="term" value="C:synaptic vesicle membrane"/>
    <property type="evidence" value="ECO:0007669"/>
    <property type="project" value="TreeGrafter"/>
</dbReference>
<dbReference type="GO" id="GO:0031594">
    <property type="term" value="C:neuromuscular junction"/>
    <property type="evidence" value="ECO:0007669"/>
    <property type="project" value="TreeGrafter"/>
</dbReference>
<dbReference type="AlphaFoldDB" id="A0A813UPE3"/>
<dbReference type="GO" id="GO:0061789">
    <property type="term" value="P:dense core granule priming"/>
    <property type="evidence" value="ECO:0007669"/>
    <property type="project" value="TreeGrafter"/>
</dbReference>
<feature type="region of interest" description="Disordered" evidence="1">
    <location>
        <begin position="320"/>
        <end position="342"/>
    </location>
</feature>
<dbReference type="Proteomes" id="UP000681722">
    <property type="component" value="Unassembled WGS sequence"/>
</dbReference>
<dbReference type="InterPro" id="IPR035892">
    <property type="entry name" value="C2_domain_sf"/>
</dbReference>
<organism evidence="3 5">
    <name type="scientific">Didymodactylos carnosus</name>
    <dbReference type="NCBI Taxonomy" id="1234261"/>
    <lineage>
        <taxon>Eukaryota</taxon>
        <taxon>Metazoa</taxon>
        <taxon>Spiralia</taxon>
        <taxon>Gnathifera</taxon>
        <taxon>Rotifera</taxon>
        <taxon>Eurotatoria</taxon>
        <taxon>Bdelloidea</taxon>
        <taxon>Philodinida</taxon>
        <taxon>Philodinidae</taxon>
        <taxon>Didymodactylos</taxon>
    </lineage>
</organism>
<dbReference type="GO" id="GO:0017075">
    <property type="term" value="F:syntaxin-1 binding"/>
    <property type="evidence" value="ECO:0007669"/>
    <property type="project" value="TreeGrafter"/>
</dbReference>
<feature type="domain" description="C2" evidence="2">
    <location>
        <begin position="1"/>
        <end position="79"/>
    </location>
</feature>
<dbReference type="GO" id="GO:0043195">
    <property type="term" value="C:terminal bouton"/>
    <property type="evidence" value="ECO:0007669"/>
    <property type="project" value="TreeGrafter"/>
</dbReference>
<dbReference type="PROSITE" id="PS50004">
    <property type="entry name" value="C2"/>
    <property type="match status" value="1"/>
</dbReference>
<feature type="compositionally biased region" description="Basic and acidic residues" evidence="1">
    <location>
        <begin position="547"/>
        <end position="572"/>
    </location>
</feature>
<dbReference type="PANTHER" id="PTHR10480">
    <property type="entry name" value="PROTEIN UNC-13 HOMOLOG"/>
    <property type="match status" value="1"/>
</dbReference>
<comment type="caution">
    <text evidence="3">The sequence shown here is derived from an EMBL/GenBank/DDBJ whole genome shotgun (WGS) entry which is preliminary data.</text>
</comment>
<dbReference type="GO" id="GO:0042734">
    <property type="term" value="C:presynaptic membrane"/>
    <property type="evidence" value="ECO:0007669"/>
    <property type="project" value="TreeGrafter"/>
</dbReference>
<evidence type="ECO:0000313" key="3">
    <source>
        <dbReference type="EMBL" id="CAF0825517.1"/>
    </source>
</evidence>
<evidence type="ECO:0000313" key="4">
    <source>
        <dbReference type="EMBL" id="CAF3612252.1"/>
    </source>
</evidence>
<dbReference type="OrthoDB" id="5831756at2759"/>
<dbReference type="Pfam" id="PF00168">
    <property type="entry name" value="C2"/>
    <property type="match status" value="1"/>
</dbReference>
<gene>
    <name evidence="3" type="ORF">GPM918_LOCUS4775</name>
    <name evidence="4" type="ORF">SRO942_LOCUS4776</name>
</gene>
<dbReference type="EMBL" id="CAJOBC010000657">
    <property type="protein sequence ID" value="CAF3612252.1"/>
    <property type="molecule type" value="Genomic_DNA"/>
</dbReference>
<dbReference type="EMBL" id="CAJNOQ010000657">
    <property type="protein sequence ID" value="CAF0825517.1"/>
    <property type="molecule type" value="Genomic_DNA"/>
</dbReference>
<feature type="region of interest" description="Disordered" evidence="1">
    <location>
        <begin position="525"/>
        <end position="586"/>
    </location>
</feature>
<feature type="region of interest" description="Disordered" evidence="1">
    <location>
        <begin position="400"/>
        <end position="433"/>
    </location>
</feature>
<evidence type="ECO:0000256" key="1">
    <source>
        <dbReference type="SAM" id="MobiDB-lite"/>
    </source>
</evidence>
<reference evidence="3" key="1">
    <citation type="submission" date="2021-02" db="EMBL/GenBank/DDBJ databases">
        <authorList>
            <person name="Nowell W R."/>
        </authorList>
    </citation>
    <scope>NUCLEOTIDE SEQUENCE</scope>
</reference>
<sequence>NCNTYVVLKINNVKSTTSVVKGLNPSWEQEFYFDVNDTVFGLQVELWDRGKFRDKLLGLYYIKLNDIVTLDEHPNERWIVLDSEVLLAKNGQVTGTFNTTGHCLLLRLFLELPADLTEEESKDLHQKLEYLNDILDKEGRQLQDVTFEELNSLSSMHLDQNFVNQHGNHSHSHFSDDSDYTSDVSYPINQQANLNYPMPLIQTTTQPPTLMTPANELTQQRQSKLFPSISRNDTKPRAFVQPLMRDVPSSTPAQRRERFVNPAAKSLSLTTSNVQDPDQDQEPLCYVSQPPMKRKTTLTNYDQESLFSWFRDILITLTPNKQQQHTRQLSTTPSTVSSANSNQSIQSFYHNPYRSTTTMKHPTILKNYNNITQAKNNHHNYIDMPQQQFSNKNNYPTFLIESQRRKLPTTPVSRLEQDDDDDDDGGGGDSSTLDDQIKAKLLLLHQRHNTAALQQQHPRHRSPSPPSHYSSRSSITVHEQAINTAPISPYSYSHRRNSYAYRNSIIHSTLPLPSYYNRSSTNHLLTTSSDDDNYNRSKSTITDDENLSIKEDKEEEGDQRPVEEREEEEKQRQSLRTLPPPPPPPPWLLKNHQNINYYHQYDENDMQFDFASVVLWYKNVMQSVKKLL</sequence>
<dbReference type="InterPro" id="IPR000008">
    <property type="entry name" value="C2_dom"/>
</dbReference>
<feature type="non-terminal residue" evidence="3">
    <location>
        <position position="1"/>
    </location>
</feature>
<dbReference type="GO" id="GO:0035249">
    <property type="term" value="P:synaptic transmission, glutamatergic"/>
    <property type="evidence" value="ECO:0007669"/>
    <property type="project" value="TreeGrafter"/>
</dbReference>
<evidence type="ECO:0000313" key="5">
    <source>
        <dbReference type="Proteomes" id="UP000663829"/>
    </source>
</evidence>
<dbReference type="InterPro" id="IPR027080">
    <property type="entry name" value="Unc-13"/>
</dbReference>
<dbReference type="Proteomes" id="UP000663829">
    <property type="component" value="Unassembled WGS sequence"/>
</dbReference>
<dbReference type="PANTHER" id="PTHR10480:SF12">
    <property type="entry name" value="UNC-13, ISOFORM E"/>
    <property type="match status" value="1"/>
</dbReference>
<dbReference type="GO" id="GO:0016082">
    <property type="term" value="P:synaptic vesicle priming"/>
    <property type="evidence" value="ECO:0007669"/>
    <property type="project" value="TreeGrafter"/>
</dbReference>
<evidence type="ECO:0000259" key="2">
    <source>
        <dbReference type="PROSITE" id="PS50004"/>
    </source>
</evidence>
<feature type="compositionally biased region" description="Acidic residues" evidence="1">
    <location>
        <begin position="417"/>
        <end position="426"/>
    </location>
</feature>
<dbReference type="SUPFAM" id="SSF49562">
    <property type="entry name" value="C2 domain (Calcium/lipid-binding domain, CaLB)"/>
    <property type="match status" value="1"/>
</dbReference>
<feature type="region of interest" description="Disordered" evidence="1">
    <location>
        <begin position="450"/>
        <end position="475"/>
    </location>
</feature>
<proteinExistence type="predicted"/>
<dbReference type="GO" id="GO:0016081">
    <property type="term" value="P:synaptic vesicle docking"/>
    <property type="evidence" value="ECO:0007669"/>
    <property type="project" value="TreeGrafter"/>
</dbReference>
<dbReference type="SMART" id="SM00239">
    <property type="entry name" value="C2"/>
    <property type="match status" value="1"/>
</dbReference>
<dbReference type="GO" id="GO:0098831">
    <property type="term" value="C:presynaptic active zone cytoplasmic component"/>
    <property type="evidence" value="ECO:0007669"/>
    <property type="project" value="TreeGrafter"/>
</dbReference>
<dbReference type="Gene3D" id="2.60.40.150">
    <property type="entry name" value="C2 domain"/>
    <property type="match status" value="1"/>
</dbReference>
<accession>A0A813UPE3</accession>
<protein>
    <recommendedName>
        <fullName evidence="2">C2 domain-containing protein</fullName>
    </recommendedName>
</protein>
<dbReference type="GO" id="GO:0005516">
    <property type="term" value="F:calmodulin binding"/>
    <property type="evidence" value="ECO:0007669"/>
    <property type="project" value="TreeGrafter"/>
</dbReference>